<evidence type="ECO:0000313" key="3">
    <source>
        <dbReference type="Proteomes" id="UP000299102"/>
    </source>
</evidence>
<gene>
    <name evidence="2" type="ORF">EVAR_31713_1</name>
</gene>
<keyword evidence="3" id="KW-1185">Reference proteome</keyword>
<protein>
    <submittedName>
        <fullName evidence="2">Uncharacterized protein</fullName>
    </submittedName>
</protein>
<proteinExistence type="predicted"/>
<dbReference type="EMBL" id="BGZK01000408">
    <property type="protein sequence ID" value="GBP41950.1"/>
    <property type="molecule type" value="Genomic_DNA"/>
</dbReference>
<comment type="caution">
    <text evidence="2">The sequence shown here is derived from an EMBL/GenBank/DDBJ whole genome shotgun (WGS) entry which is preliminary data.</text>
</comment>
<dbReference type="Proteomes" id="UP000299102">
    <property type="component" value="Unassembled WGS sequence"/>
</dbReference>
<sequence length="76" mass="8526">MRRRMNSTRCSARIDSVSFWTTAESLSAPGAEQSEIIKCDTRGPAPKPDRDFVRAHAHRSQGRGPAMCAGRRPRRE</sequence>
<accession>A0A4C1VTX1</accession>
<feature type="region of interest" description="Disordered" evidence="1">
    <location>
        <begin position="56"/>
        <end position="76"/>
    </location>
</feature>
<dbReference type="AlphaFoldDB" id="A0A4C1VTX1"/>
<evidence type="ECO:0000313" key="2">
    <source>
        <dbReference type="EMBL" id="GBP41950.1"/>
    </source>
</evidence>
<organism evidence="2 3">
    <name type="scientific">Eumeta variegata</name>
    <name type="common">Bagworm moth</name>
    <name type="synonym">Eumeta japonica</name>
    <dbReference type="NCBI Taxonomy" id="151549"/>
    <lineage>
        <taxon>Eukaryota</taxon>
        <taxon>Metazoa</taxon>
        <taxon>Ecdysozoa</taxon>
        <taxon>Arthropoda</taxon>
        <taxon>Hexapoda</taxon>
        <taxon>Insecta</taxon>
        <taxon>Pterygota</taxon>
        <taxon>Neoptera</taxon>
        <taxon>Endopterygota</taxon>
        <taxon>Lepidoptera</taxon>
        <taxon>Glossata</taxon>
        <taxon>Ditrysia</taxon>
        <taxon>Tineoidea</taxon>
        <taxon>Psychidae</taxon>
        <taxon>Oiketicinae</taxon>
        <taxon>Eumeta</taxon>
    </lineage>
</organism>
<reference evidence="2 3" key="1">
    <citation type="journal article" date="2019" name="Commun. Biol.">
        <title>The bagworm genome reveals a unique fibroin gene that provides high tensile strength.</title>
        <authorList>
            <person name="Kono N."/>
            <person name="Nakamura H."/>
            <person name="Ohtoshi R."/>
            <person name="Tomita M."/>
            <person name="Numata K."/>
            <person name="Arakawa K."/>
        </authorList>
    </citation>
    <scope>NUCLEOTIDE SEQUENCE [LARGE SCALE GENOMIC DNA]</scope>
</reference>
<evidence type="ECO:0000256" key="1">
    <source>
        <dbReference type="SAM" id="MobiDB-lite"/>
    </source>
</evidence>
<name>A0A4C1VTX1_EUMVA</name>